<reference evidence="3" key="1">
    <citation type="submission" date="2014-07" db="EMBL/GenBank/DDBJ databases">
        <authorList>
            <person name="Martin A.A"/>
            <person name="De Silva N."/>
        </authorList>
    </citation>
    <scope>NUCLEOTIDE SEQUENCE</scope>
</reference>
<evidence type="ECO:0000313" key="3">
    <source>
        <dbReference type="Proteomes" id="UP000035680"/>
    </source>
</evidence>
<feature type="transmembrane region" description="Helical" evidence="1">
    <location>
        <begin position="250"/>
        <end position="271"/>
    </location>
</feature>
<keyword evidence="1" id="KW-0812">Transmembrane</keyword>
<keyword evidence="1" id="KW-0472">Membrane</keyword>
<keyword evidence="3" id="KW-1185">Reference proteome</keyword>
<organism evidence="3 4">
    <name type="scientific">Strongyloides venezuelensis</name>
    <name type="common">Threadworm</name>
    <dbReference type="NCBI Taxonomy" id="75913"/>
    <lineage>
        <taxon>Eukaryota</taxon>
        <taxon>Metazoa</taxon>
        <taxon>Ecdysozoa</taxon>
        <taxon>Nematoda</taxon>
        <taxon>Chromadorea</taxon>
        <taxon>Rhabditida</taxon>
        <taxon>Tylenchina</taxon>
        <taxon>Panagrolaimomorpha</taxon>
        <taxon>Strongyloidoidea</taxon>
        <taxon>Strongyloididae</taxon>
        <taxon>Strongyloides</taxon>
    </lineage>
</organism>
<feature type="chain" id="PRO_5005330363" evidence="2">
    <location>
        <begin position="19"/>
        <end position="367"/>
    </location>
</feature>
<reference evidence="4" key="2">
    <citation type="submission" date="2015-08" db="UniProtKB">
        <authorList>
            <consortium name="WormBaseParasite"/>
        </authorList>
    </citation>
    <scope>IDENTIFICATION</scope>
</reference>
<name>A0A0K0FUP3_STRVS</name>
<accession>A0A0K0FUP3</accession>
<dbReference type="Proteomes" id="UP000035680">
    <property type="component" value="Unassembled WGS sequence"/>
</dbReference>
<keyword evidence="1" id="KW-1133">Transmembrane helix</keyword>
<dbReference type="AlphaFoldDB" id="A0A0K0FUP3"/>
<evidence type="ECO:0000313" key="4">
    <source>
        <dbReference type="WBParaSite" id="SVE_1605600.1"/>
    </source>
</evidence>
<feature type="signal peptide" evidence="2">
    <location>
        <begin position="1"/>
        <end position="18"/>
    </location>
</feature>
<proteinExistence type="predicted"/>
<sequence length="367" mass="40961">MCLLPLTLLSTFITLTWSFQLCQVYLGGGKQISLDICKNLDSGDIYSKESVTFIKANFIDDDCKNFTEDVYISESRLLRIKARKMYLFGNGPTKPSCVPDGAVYLIDGLYYLPSKKHNYITNISNAAGSKLAHSICKEYTNFINAKDFRAVSETRDFIRQIYGSDNITGYIVGGKIYIQPCVETHATSVISSKKLNGICYKETPIVIHGSTLMFSSIGIDLESEATTVDCDSIEKNRSGVWENKISLKRIILALSSILILMLILNCILISWCTSKGQEKKAAEIDYNDFLYNLANETISDQTLKRCSAYSLTAVKVEGANEMENLKKSNRNTYNSGPIVFTEPAPQPHPFDAFLQCKNETLPSSIHV</sequence>
<dbReference type="WBParaSite" id="SVE_1605600.1">
    <property type="protein sequence ID" value="SVE_1605600.1"/>
    <property type="gene ID" value="SVE_1605600"/>
</dbReference>
<evidence type="ECO:0000256" key="1">
    <source>
        <dbReference type="SAM" id="Phobius"/>
    </source>
</evidence>
<evidence type="ECO:0000256" key="2">
    <source>
        <dbReference type="SAM" id="SignalP"/>
    </source>
</evidence>
<keyword evidence="2" id="KW-0732">Signal</keyword>
<protein>
    <submittedName>
        <fullName evidence="4">Glycoprotein</fullName>
    </submittedName>
</protein>